<protein>
    <submittedName>
        <fullName evidence="1">Uncharacterized protein</fullName>
    </submittedName>
</protein>
<gene>
    <name evidence="1" type="ORF">QE152_g32426</name>
</gene>
<reference evidence="1 2" key="1">
    <citation type="journal article" date="2024" name="BMC Genomics">
        <title>De novo assembly and annotation of Popillia japonica's genome with initial clues to its potential as an invasive pest.</title>
        <authorList>
            <person name="Cucini C."/>
            <person name="Boschi S."/>
            <person name="Funari R."/>
            <person name="Cardaioli E."/>
            <person name="Iannotti N."/>
            <person name="Marturano G."/>
            <person name="Paoli F."/>
            <person name="Bruttini M."/>
            <person name="Carapelli A."/>
            <person name="Frati F."/>
            <person name="Nardi F."/>
        </authorList>
    </citation>
    <scope>NUCLEOTIDE SEQUENCE [LARGE SCALE GENOMIC DNA]</scope>
    <source>
        <strain evidence="1">DMR45628</strain>
    </source>
</reference>
<comment type="caution">
    <text evidence="1">The sequence shown here is derived from an EMBL/GenBank/DDBJ whole genome shotgun (WGS) entry which is preliminary data.</text>
</comment>
<organism evidence="1 2">
    <name type="scientific">Popillia japonica</name>
    <name type="common">Japanese beetle</name>
    <dbReference type="NCBI Taxonomy" id="7064"/>
    <lineage>
        <taxon>Eukaryota</taxon>
        <taxon>Metazoa</taxon>
        <taxon>Ecdysozoa</taxon>
        <taxon>Arthropoda</taxon>
        <taxon>Hexapoda</taxon>
        <taxon>Insecta</taxon>
        <taxon>Pterygota</taxon>
        <taxon>Neoptera</taxon>
        <taxon>Endopterygota</taxon>
        <taxon>Coleoptera</taxon>
        <taxon>Polyphaga</taxon>
        <taxon>Scarabaeiformia</taxon>
        <taxon>Scarabaeidae</taxon>
        <taxon>Rutelinae</taxon>
        <taxon>Popillia</taxon>
    </lineage>
</organism>
<dbReference type="AlphaFoldDB" id="A0AAW1IYT6"/>
<name>A0AAW1IYT6_POPJA</name>
<evidence type="ECO:0000313" key="1">
    <source>
        <dbReference type="EMBL" id="KAK9695649.1"/>
    </source>
</evidence>
<accession>A0AAW1IYT6</accession>
<dbReference type="Proteomes" id="UP001458880">
    <property type="component" value="Unassembled WGS sequence"/>
</dbReference>
<evidence type="ECO:0000313" key="2">
    <source>
        <dbReference type="Proteomes" id="UP001458880"/>
    </source>
</evidence>
<dbReference type="EMBL" id="JASPKY010000475">
    <property type="protein sequence ID" value="KAK9695649.1"/>
    <property type="molecule type" value="Genomic_DNA"/>
</dbReference>
<sequence>MIRKKHWPKPSSLKVLNRTKTNDIDISWSSSSSDADSKVGSYFNRNRKKLKTTKINSKRGEITPTKYDYNSDLSPIIGKNVPEELSPTLNSRDDNELDKSPIIGKHFKARRWKKRVNSTDFRNKFRTFIRHQTEHNHGNHLNISMYSSSDSSETEDSISISQLTNITTYSKIESLSKAYNSSDDELHNITQDSSIIFSQFHKKDIDINHVETQNTSPNTQQVIISQYSSSRDSPILISQNATQNKPDLLSNSTADITATSLLTSSVFLYQKPPRRKRYKKNGLAKQLQRCLKHNEASISIWKHELYLNKNHFKDMLCLEVTIMHKEFQNTIFECTLSNVNSNNNNSTCVVVLSNSILNTDTCPNELKLYKPYSESIINWCGRNVDCYYNICRILFDS</sequence>
<keyword evidence="2" id="KW-1185">Reference proteome</keyword>
<proteinExistence type="predicted"/>